<sequence>MKNYHCVVKNDSYRLIAKQCAILIHLHNNRPTTQNAANVAVSLNSTVVSVWCSVGRMKAGQAMRYNIWAVYPFSKQSRTAIASIRTITQIFSAIFADNSSF</sequence>
<organism evidence="1 2">
    <name type="scientific">Ascaris lumbricoides</name>
    <name type="common">Giant roundworm</name>
    <dbReference type="NCBI Taxonomy" id="6252"/>
    <lineage>
        <taxon>Eukaryota</taxon>
        <taxon>Metazoa</taxon>
        <taxon>Ecdysozoa</taxon>
        <taxon>Nematoda</taxon>
        <taxon>Chromadorea</taxon>
        <taxon>Rhabditida</taxon>
        <taxon>Spirurina</taxon>
        <taxon>Ascaridomorpha</taxon>
        <taxon>Ascaridoidea</taxon>
        <taxon>Ascarididae</taxon>
        <taxon>Ascaris</taxon>
    </lineage>
</organism>
<dbReference type="WBParaSite" id="ALUE_0001293501-mRNA-1">
    <property type="protein sequence ID" value="ALUE_0001293501-mRNA-1"/>
    <property type="gene ID" value="ALUE_0001293501"/>
</dbReference>
<name>A0A0M3I725_ASCLU</name>
<proteinExistence type="predicted"/>
<evidence type="ECO:0000313" key="2">
    <source>
        <dbReference type="WBParaSite" id="ALUE_0001293501-mRNA-1"/>
    </source>
</evidence>
<dbReference type="Proteomes" id="UP000036681">
    <property type="component" value="Unplaced"/>
</dbReference>
<reference evidence="2" key="1">
    <citation type="submission" date="2017-02" db="UniProtKB">
        <authorList>
            <consortium name="WormBaseParasite"/>
        </authorList>
    </citation>
    <scope>IDENTIFICATION</scope>
</reference>
<keyword evidence="1" id="KW-1185">Reference proteome</keyword>
<evidence type="ECO:0000313" key="1">
    <source>
        <dbReference type="Proteomes" id="UP000036681"/>
    </source>
</evidence>
<protein>
    <submittedName>
        <fullName evidence="2">Transposase</fullName>
    </submittedName>
</protein>
<accession>A0A0M3I725</accession>
<dbReference type="AlphaFoldDB" id="A0A0M3I725"/>